<dbReference type="Proteomes" id="UP000198688">
    <property type="component" value="Chromosome I"/>
</dbReference>
<dbReference type="SMART" id="SM00220">
    <property type="entry name" value="S_TKc"/>
    <property type="match status" value="1"/>
</dbReference>
<evidence type="ECO:0000313" key="11">
    <source>
        <dbReference type="Proteomes" id="UP000198688"/>
    </source>
</evidence>
<feature type="compositionally biased region" description="Pro residues" evidence="8">
    <location>
        <begin position="277"/>
        <end position="314"/>
    </location>
</feature>
<feature type="domain" description="Protein kinase" evidence="9">
    <location>
        <begin position="11"/>
        <end position="249"/>
    </location>
</feature>
<keyword evidence="3" id="KW-0808">Transferase</keyword>
<dbReference type="EMBL" id="LT629758">
    <property type="protein sequence ID" value="SDT33812.1"/>
    <property type="molecule type" value="Genomic_DNA"/>
</dbReference>
<dbReference type="Gene3D" id="1.10.510.10">
    <property type="entry name" value="Transferase(Phosphotransferase) domain 1"/>
    <property type="match status" value="1"/>
</dbReference>
<dbReference type="GO" id="GO:0004674">
    <property type="term" value="F:protein serine/threonine kinase activity"/>
    <property type="evidence" value="ECO:0007669"/>
    <property type="project" value="UniProtKB-KW"/>
</dbReference>
<organism evidence="10 11">
    <name type="scientific">Actinoplanes derwentensis</name>
    <dbReference type="NCBI Taxonomy" id="113562"/>
    <lineage>
        <taxon>Bacteria</taxon>
        <taxon>Bacillati</taxon>
        <taxon>Actinomycetota</taxon>
        <taxon>Actinomycetes</taxon>
        <taxon>Micromonosporales</taxon>
        <taxon>Micromonosporaceae</taxon>
        <taxon>Actinoplanes</taxon>
    </lineage>
</organism>
<sequence length="617" mass="64106">MAAQEPLGREYLLHEEIGRGAMAVVRRATSRHGGPPLAAKLLRPELAGDRRVRELFLREEAALRALDHPAVVRLRDLIVEGGTLALVMEFVDGPNLRRYLGMRGGRLTPGEVVTIAAQTAAALAAAHERGIVHLDLKPENILVRHGSTPPDIRVSDFGVAVLLNDTDHVPAGGTPGYTAPEIFQGGPPTPAADVWSLGVLLLEMTTGRASGDPAALPGPLGPVARDCLAADPRRRPPARRVAAYLHQFAAAVRPSSAPPLTAGHPGQEVEPATLPLGFPPPRLPEPTFPPPAPPQPPRPAFRPPAAAPGFPPAPGAVAPGSGVPRSGFVPPGASSPRAAFVSSDPGQPEVRRDTIGSWAGQMPNTGPHQPARPREKARWRRGPLITLGLAAVAAAVVAGLNVTALAGERTDSLVTQVSMPPPVSPVEAGASGAAQAPATLPPTSEVALPPLNTPSAERLRVTMAGKVDDDAGTLAISIRDGQAVAYVCDGDRLEAWLKGTAKNGLLNLTGKNNTKITGLFDATRAAGEITVEGKSHRFEIGVVRKPSGLYRLASRVGKAKVNGSWIVLPDGRQVGVLLRDEQPGPAPALDVAGRSVTVDGQVLTGATTIDVDTGEGF</sequence>
<evidence type="ECO:0000256" key="4">
    <source>
        <dbReference type="ARBA" id="ARBA00022741"/>
    </source>
</evidence>
<feature type="compositionally biased region" description="Low complexity" evidence="8">
    <location>
        <begin position="428"/>
        <end position="438"/>
    </location>
</feature>
<name>A0A1H1ZK51_9ACTN</name>
<dbReference type="STRING" id="113562.SAMN04489716_3352"/>
<evidence type="ECO:0000256" key="5">
    <source>
        <dbReference type="ARBA" id="ARBA00022777"/>
    </source>
</evidence>
<dbReference type="Pfam" id="PF00069">
    <property type="entry name" value="Pkinase"/>
    <property type="match status" value="1"/>
</dbReference>
<evidence type="ECO:0000256" key="1">
    <source>
        <dbReference type="ARBA" id="ARBA00012513"/>
    </source>
</evidence>
<dbReference type="InterPro" id="IPR017441">
    <property type="entry name" value="Protein_kinase_ATP_BS"/>
</dbReference>
<dbReference type="RefSeq" id="WP_092545488.1">
    <property type="nucleotide sequence ID" value="NZ_BOMJ01000005.1"/>
</dbReference>
<dbReference type="PROSITE" id="PS00107">
    <property type="entry name" value="PROTEIN_KINASE_ATP"/>
    <property type="match status" value="1"/>
</dbReference>
<keyword evidence="2 10" id="KW-0723">Serine/threonine-protein kinase</keyword>
<protein>
    <recommendedName>
        <fullName evidence="1">non-specific serine/threonine protein kinase</fullName>
        <ecNumber evidence="1">2.7.11.1</ecNumber>
    </recommendedName>
</protein>
<evidence type="ECO:0000259" key="9">
    <source>
        <dbReference type="PROSITE" id="PS50011"/>
    </source>
</evidence>
<evidence type="ECO:0000256" key="3">
    <source>
        <dbReference type="ARBA" id="ARBA00022679"/>
    </source>
</evidence>
<evidence type="ECO:0000256" key="6">
    <source>
        <dbReference type="ARBA" id="ARBA00022840"/>
    </source>
</evidence>
<reference evidence="10 11" key="1">
    <citation type="submission" date="2016-10" db="EMBL/GenBank/DDBJ databases">
        <authorList>
            <person name="de Groot N.N."/>
        </authorList>
    </citation>
    <scope>NUCLEOTIDE SEQUENCE [LARGE SCALE GENOMIC DNA]</scope>
    <source>
        <strain evidence="10 11">DSM 43941</strain>
    </source>
</reference>
<dbReference type="EC" id="2.7.11.1" evidence="1"/>
<feature type="binding site" evidence="7">
    <location>
        <position position="40"/>
    </location>
    <ligand>
        <name>ATP</name>
        <dbReference type="ChEBI" id="CHEBI:30616"/>
    </ligand>
</feature>
<dbReference type="OrthoDB" id="4538973at2"/>
<keyword evidence="11" id="KW-1185">Reference proteome</keyword>
<dbReference type="PANTHER" id="PTHR43289">
    <property type="entry name" value="MITOGEN-ACTIVATED PROTEIN KINASE KINASE KINASE 20-RELATED"/>
    <property type="match status" value="1"/>
</dbReference>
<dbReference type="InterPro" id="IPR008271">
    <property type="entry name" value="Ser/Thr_kinase_AS"/>
</dbReference>
<proteinExistence type="predicted"/>
<dbReference type="InterPro" id="IPR011009">
    <property type="entry name" value="Kinase-like_dom_sf"/>
</dbReference>
<dbReference type="GO" id="GO:0005524">
    <property type="term" value="F:ATP binding"/>
    <property type="evidence" value="ECO:0007669"/>
    <property type="project" value="UniProtKB-UniRule"/>
</dbReference>
<dbReference type="InterPro" id="IPR000719">
    <property type="entry name" value="Prot_kinase_dom"/>
</dbReference>
<dbReference type="PROSITE" id="PS50011">
    <property type="entry name" value="PROTEIN_KINASE_DOM"/>
    <property type="match status" value="1"/>
</dbReference>
<dbReference type="CDD" id="cd14014">
    <property type="entry name" value="STKc_PknB_like"/>
    <property type="match status" value="1"/>
</dbReference>
<evidence type="ECO:0000256" key="8">
    <source>
        <dbReference type="SAM" id="MobiDB-lite"/>
    </source>
</evidence>
<feature type="region of interest" description="Disordered" evidence="8">
    <location>
        <begin position="424"/>
        <end position="446"/>
    </location>
</feature>
<keyword evidence="4 7" id="KW-0547">Nucleotide-binding</keyword>
<evidence type="ECO:0000256" key="2">
    <source>
        <dbReference type="ARBA" id="ARBA00022527"/>
    </source>
</evidence>
<evidence type="ECO:0000256" key="7">
    <source>
        <dbReference type="PROSITE-ProRule" id="PRU10141"/>
    </source>
</evidence>
<feature type="region of interest" description="Disordered" evidence="8">
    <location>
        <begin position="255"/>
        <end position="376"/>
    </location>
</feature>
<gene>
    <name evidence="10" type="ORF">SAMN04489716_3352</name>
</gene>
<dbReference type="PROSITE" id="PS00108">
    <property type="entry name" value="PROTEIN_KINASE_ST"/>
    <property type="match status" value="1"/>
</dbReference>
<dbReference type="AlphaFoldDB" id="A0A1H1ZK51"/>
<keyword evidence="5 10" id="KW-0418">Kinase</keyword>
<dbReference type="SUPFAM" id="SSF56112">
    <property type="entry name" value="Protein kinase-like (PK-like)"/>
    <property type="match status" value="1"/>
</dbReference>
<keyword evidence="6 7" id="KW-0067">ATP-binding</keyword>
<accession>A0A1H1ZK51</accession>
<dbReference type="PANTHER" id="PTHR43289:SF6">
    <property type="entry name" value="SERINE_THREONINE-PROTEIN KINASE NEKL-3"/>
    <property type="match status" value="1"/>
</dbReference>
<evidence type="ECO:0000313" key="10">
    <source>
        <dbReference type="EMBL" id="SDT33812.1"/>
    </source>
</evidence>